<dbReference type="Proteomes" id="UP000093053">
    <property type="component" value="Chromosome"/>
</dbReference>
<organism evidence="1 2">
    <name type="scientific">Lentzea guizhouensis</name>
    <dbReference type="NCBI Taxonomy" id="1586287"/>
    <lineage>
        <taxon>Bacteria</taxon>
        <taxon>Bacillati</taxon>
        <taxon>Actinomycetota</taxon>
        <taxon>Actinomycetes</taxon>
        <taxon>Pseudonocardiales</taxon>
        <taxon>Pseudonocardiaceae</taxon>
        <taxon>Lentzea</taxon>
    </lineage>
</organism>
<sequence>MKLVERWHELARELAPSLPGQWSLRGWGEQTVLVEEPWDWTARWIGFDRSAYSEDGWFMAAVEPLVLDRFRWALSFGIRMDEVRGGPLSVDLWADNAGQVLHDFVHGAALAVLDEWTVEKFAAAADKSMQRPVEKRRAPHYWLLAPGYRVVLDTGSPEEPLRQVIDHINESGKFATALLFYEELLERWQTGGRDKALKFLEFDRDRKMEEAGLHAH</sequence>
<evidence type="ECO:0008006" key="3">
    <source>
        <dbReference type="Google" id="ProtNLM"/>
    </source>
</evidence>
<evidence type="ECO:0000313" key="2">
    <source>
        <dbReference type="Proteomes" id="UP000093053"/>
    </source>
</evidence>
<dbReference type="AlphaFoldDB" id="A0A1B2HUZ5"/>
<dbReference type="KEGG" id="led:BBK82_41730"/>
<accession>A0A1B2HUZ5</accession>
<dbReference type="EMBL" id="CP016793">
    <property type="protein sequence ID" value="ANZ41512.1"/>
    <property type="molecule type" value="Genomic_DNA"/>
</dbReference>
<keyword evidence="2" id="KW-1185">Reference proteome</keyword>
<name>A0A1B2HUZ5_9PSEU</name>
<evidence type="ECO:0000313" key="1">
    <source>
        <dbReference type="EMBL" id="ANZ41512.1"/>
    </source>
</evidence>
<gene>
    <name evidence="1" type="ORF">BBK82_41730</name>
</gene>
<proteinExistence type="predicted"/>
<protein>
    <recommendedName>
        <fullName evidence="3">DUF4304 domain-containing protein</fullName>
    </recommendedName>
</protein>
<reference evidence="1 2" key="1">
    <citation type="submission" date="2016-07" db="EMBL/GenBank/DDBJ databases">
        <title>Complete genome sequence of the Lentzea guizhouensis DHS C013.</title>
        <authorList>
            <person name="Cao C."/>
        </authorList>
    </citation>
    <scope>NUCLEOTIDE SEQUENCE [LARGE SCALE GENOMIC DNA]</scope>
    <source>
        <strain evidence="1 2">DHS C013</strain>
    </source>
</reference>
<dbReference type="OrthoDB" id="3355140at2"/>
<dbReference type="STRING" id="1586287.BBK82_41730"/>
<dbReference type="RefSeq" id="WP_065919847.1">
    <property type="nucleotide sequence ID" value="NZ_CP016793.1"/>
</dbReference>